<evidence type="ECO:0000256" key="6">
    <source>
        <dbReference type="ARBA" id="ARBA00023136"/>
    </source>
</evidence>
<evidence type="ECO:0000256" key="4">
    <source>
        <dbReference type="ARBA" id="ARBA00022692"/>
    </source>
</evidence>
<reference evidence="9" key="1">
    <citation type="submission" date="2020-10" db="EMBL/GenBank/DDBJ databases">
        <authorList>
            <person name="Gilroy R."/>
        </authorList>
    </citation>
    <scope>NUCLEOTIDE SEQUENCE</scope>
    <source>
        <strain evidence="9">CHK160-1198</strain>
    </source>
</reference>
<gene>
    <name evidence="9" type="ORF">IAB06_05660</name>
</gene>
<evidence type="ECO:0000256" key="5">
    <source>
        <dbReference type="ARBA" id="ARBA00022989"/>
    </source>
</evidence>
<evidence type="ECO:0000256" key="1">
    <source>
        <dbReference type="ARBA" id="ARBA00004651"/>
    </source>
</evidence>
<dbReference type="SUPFAM" id="SSF161098">
    <property type="entry name" value="MetI-like"/>
    <property type="match status" value="1"/>
</dbReference>
<dbReference type="InterPro" id="IPR035906">
    <property type="entry name" value="MetI-like_sf"/>
</dbReference>
<evidence type="ECO:0000256" key="7">
    <source>
        <dbReference type="RuleBase" id="RU363032"/>
    </source>
</evidence>
<evidence type="ECO:0000256" key="2">
    <source>
        <dbReference type="ARBA" id="ARBA00022448"/>
    </source>
</evidence>
<accession>A0A9D1MQM8</accession>
<dbReference type="Pfam" id="PF12911">
    <property type="entry name" value="OppC_N"/>
    <property type="match status" value="1"/>
</dbReference>
<comment type="caution">
    <text evidence="9">The sequence shown here is derived from an EMBL/GenBank/DDBJ whole genome shotgun (WGS) entry which is preliminary data.</text>
</comment>
<dbReference type="GO" id="GO:0055085">
    <property type="term" value="P:transmembrane transport"/>
    <property type="evidence" value="ECO:0007669"/>
    <property type="project" value="InterPro"/>
</dbReference>
<evidence type="ECO:0000313" key="9">
    <source>
        <dbReference type="EMBL" id="HIU64500.1"/>
    </source>
</evidence>
<keyword evidence="6 7" id="KW-0472">Membrane</keyword>
<evidence type="ECO:0000313" key="10">
    <source>
        <dbReference type="Proteomes" id="UP000824099"/>
    </source>
</evidence>
<proteinExistence type="inferred from homology"/>
<dbReference type="Gene3D" id="1.10.3720.10">
    <property type="entry name" value="MetI-like"/>
    <property type="match status" value="1"/>
</dbReference>
<dbReference type="PROSITE" id="PS50928">
    <property type="entry name" value="ABC_TM1"/>
    <property type="match status" value="1"/>
</dbReference>
<feature type="transmembrane region" description="Helical" evidence="7">
    <location>
        <begin position="81"/>
        <end position="102"/>
    </location>
</feature>
<sequence>MNKLIWGLKHNRYFAFFSFLVVLLLLIAIFAPYITSHDPVQANMRSAFQAPSAEYWFGTDKLGRDNFSRIIYGARNSLSGVLILVFLVFAIGTALGTIAGYFGGKIDTLIMRLADIMISFPGVILAITVAGMLGGSLINSVIALVIVTWPKYARLARSLVLKIREKDFVAAAVVNGGTPRHILWQHILPNILPLIIVTSVTDIGSLMLELAGLSFLGFGIQPPAPEWGAMINEGRQQLQNAPWLMIFPGMAIFITVVIFNLWGDSLRDVMDPREE</sequence>
<feature type="domain" description="ABC transmembrane type-1" evidence="8">
    <location>
        <begin position="78"/>
        <end position="263"/>
    </location>
</feature>
<dbReference type="PANTHER" id="PTHR43386:SF25">
    <property type="entry name" value="PEPTIDE ABC TRANSPORTER PERMEASE PROTEIN"/>
    <property type="match status" value="1"/>
</dbReference>
<dbReference type="InterPro" id="IPR000515">
    <property type="entry name" value="MetI-like"/>
</dbReference>
<name>A0A9D1MQM8_9FIRM</name>
<keyword evidence="3" id="KW-1003">Cell membrane</keyword>
<dbReference type="AlphaFoldDB" id="A0A9D1MQM8"/>
<comment type="similarity">
    <text evidence="7">Belongs to the binding-protein-dependent transport system permease family.</text>
</comment>
<keyword evidence="5 7" id="KW-1133">Transmembrane helix</keyword>
<dbReference type="Proteomes" id="UP000824099">
    <property type="component" value="Unassembled WGS sequence"/>
</dbReference>
<comment type="subcellular location">
    <subcellularLocation>
        <location evidence="1 7">Cell membrane</location>
        <topology evidence="1 7">Multi-pass membrane protein</topology>
    </subcellularLocation>
</comment>
<dbReference type="InterPro" id="IPR053385">
    <property type="entry name" value="ABC_transport_permease"/>
</dbReference>
<evidence type="ECO:0000259" key="8">
    <source>
        <dbReference type="PROSITE" id="PS50928"/>
    </source>
</evidence>
<evidence type="ECO:0000256" key="3">
    <source>
        <dbReference type="ARBA" id="ARBA00022475"/>
    </source>
</evidence>
<dbReference type="Pfam" id="PF00528">
    <property type="entry name" value="BPD_transp_1"/>
    <property type="match status" value="1"/>
</dbReference>
<dbReference type="InterPro" id="IPR025966">
    <property type="entry name" value="OppC_N"/>
</dbReference>
<dbReference type="CDD" id="cd06261">
    <property type="entry name" value="TM_PBP2"/>
    <property type="match status" value="1"/>
</dbReference>
<protein>
    <submittedName>
        <fullName evidence="9">ABC transporter permease</fullName>
    </submittedName>
</protein>
<dbReference type="NCBIfam" id="NF045474">
    <property type="entry name" value="Opp2C"/>
    <property type="match status" value="1"/>
</dbReference>
<keyword evidence="2 7" id="KW-0813">Transport</keyword>
<organism evidence="9 10">
    <name type="scientific">Candidatus Avacidaminococcus intestinavium</name>
    <dbReference type="NCBI Taxonomy" id="2840684"/>
    <lineage>
        <taxon>Bacteria</taxon>
        <taxon>Bacillati</taxon>
        <taxon>Bacillota</taxon>
        <taxon>Negativicutes</taxon>
        <taxon>Acidaminococcales</taxon>
        <taxon>Acidaminococcaceae</taxon>
        <taxon>Acidaminococcaceae incertae sedis</taxon>
        <taxon>Candidatus Avacidaminococcus</taxon>
    </lineage>
</organism>
<feature type="transmembrane region" description="Helical" evidence="7">
    <location>
        <begin position="123"/>
        <end position="149"/>
    </location>
</feature>
<feature type="transmembrane region" description="Helical" evidence="7">
    <location>
        <begin position="241"/>
        <end position="262"/>
    </location>
</feature>
<dbReference type="InterPro" id="IPR050366">
    <property type="entry name" value="BP-dependent_transpt_permease"/>
</dbReference>
<keyword evidence="4 7" id="KW-0812">Transmembrane</keyword>
<reference evidence="9" key="2">
    <citation type="journal article" date="2021" name="PeerJ">
        <title>Extensive microbial diversity within the chicken gut microbiome revealed by metagenomics and culture.</title>
        <authorList>
            <person name="Gilroy R."/>
            <person name="Ravi A."/>
            <person name="Getino M."/>
            <person name="Pursley I."/>
            <person name="Horton D.L."/>
            <person name="Alikhan N.F."/>
            <person name="Baker D."/>
            <person name="Gharbi K."/>
            <person name="Hall N."/>
            <person name="Watson M."/>
            <person name="Adriaenssens E.M."/>
            <person name="Foster-Nyarko E."/>
            <person name="Jarju S."/>
            <person name="Secka A."/>
            <person name="Antonio M."/>
            <person name="Oren A."/>
            <person name="Chaudhuri R.R."/>
            <person name="La Ragione R."/>
            <person name="Hildebrand F."/>
            <person name="Pallen M.J."/>
        </authorList>
    </citation>
    <scope>NUCLEOTIDE SEQUENCE</scope>
    <source>
        <strain evidence="9">CHK160-1198</strain>
    </source>
</reference>
<dbReference type="GO" id="GO:0005886">
    <property type="term" value="C:plasma membrane"/>
    <property type="evidence" value="ECO:0007669"/>
    <property type="project" value="UniProtKB-SubCell"/>
</dbReference>
<dbReference type="EMBL" id="DVNI01000091">
    <property type="protein sequence ID" value="HIU64500.1"/>
    <property type="molecule type" value="Genomic_DNA"/>
</dbReference>
<dbReference type="PANTHER" id="PTHR43386">
    <property type="entry name" value="OLIGOPEPTIDE TRANSPORT SYSTEM PERMEASE PROTEIN APPC"/>
    <property type="match status" value="1"/>
</dbReference>
<feature type="transmembrane region" description="Helical" evidence="7">
    <location>
        <begin position="12"/>
        <end position="34"/>
    </location>
</feature>